<evidence type="ECO:0000313" key="4">
    <source>
        <dbReference type="EMBL" id="GKT31130.1"/>
    </source>
</evidence>
<dbReference type="PANTHER" id="PTHR48103:SF2">
    <property type="entry name" value="MIDASIN"/>
    <property type="match status" value="1"/>
</dbReference>
<evidence type="ECO:0000313" key="5">
    <source>
        <dbReference type="Proteomes" id="UP001057375"/>
    </source>
</evidence>
<dbReference type="Pfam" id="PF07728">
    <property type="entry name" value="AAA_5"/>
    <property type="match status" value="1"/>
</dbReference>
<keyword evidence="5" id="KW-1185">Reference proteome</keyword>
<evidence type="ECO:0000259" key="3">
    <source>
        <dbReference type="Pfam" id="PF07728"/>
    </source>
</evidence>
<proteinExistence type="predicted"/>
<dbReference type="SUPFAM" id="SSF52540">
    <property type="entry name" value="P-loop containing nucleoside triphosphate hydrolases"/>
    <property type="match status" value="1"/>
</dbReference>
<keyword evidence="2" id="KW-0067">ATP-binding</keyword>
<dbReference type="Proteomes" id="UP001057375">
    <property type="component" value="Unassembled WGS sequence"/>
</dbReference>
<feature type="non-terminal residue" evidence="4">
    <location>
        <position position="173"/>
    </location>
</feature>
<gene>
    <name evidence="4" type="ORF">ADUPG1_005763</name>
</gene>
<reference evidence="4" key="1">
    <citation type="submission" date="2022-03" db="EMBL/GenBank/DDBJ databases">
        <title>Draft genome sequence of Aduncisulcus paluster, a free-living microaerophilic Fornicata.</title>
        <authorList>
            <person name="Yuyama I."/>
            <person name="Kume K."/>
            <person name="Tamura T."/>
            <person name="Inagaki Y."/>
            <person name="Hashimoto T."/>
        </authorList>
    </citation>
    <scope>NUCLEOTIDE SEQUENCE</scope>
    <source>
        <strain evidence="4">NY0171</strain>
    </source>
</reference>
<dbReference type="Gene3D" id="3.40.50.300">
    <property type="entry name" value="P-loop containing nucleotide triphosphate hydrolases"/>
    <property type="match status" value="1"/>
</dbReference>
<dbReference type="InterPro" id="IPR011704">
    <property type="entry name" value="ATPase_dyneun-rel_AAA"/>
</dbReference>
<protein>
    <recommendedName>
        <fullName evidence="3">ATPase dynein-related AAA domain-containing protein</fullName>
    </recommendedName>
</protein>
<accession>A0ABQ5KF20</accession>
<comment type="caution">
    <text evidence="4">The sequence shown here is derived from an EMBL/GenBank/DDBJ whole genome shotgun (WGS) entry which is preliminary data.</text>
</comment>
<dbReference type="InterPro" id="IPR027417">
    <property type="entry name" value="P-loop_NTPase"/>
</dbReference>
<dbReference type="EMBL" id="BQXS01009364">
    <property type="protein sequence ID" value="GKT31130.1"/>
    <property type="molecule type" value="Genomic_DNA"/>
</dbReference>
<name>A0ABQ5KF20_9EUKA</name>
<keyword evidence="1" id="KW-0547">Nucleotide-binding</keyword>
<sequence length="173" mass="19466">MPGPFLQAFTEGHWILLDELNLAQDSILQCLEDALDHGMLSWSEIGCTRTYDKHSAFRLIATQNPSTGAFSGKRKDISSEFLSRFTRLFFDDISTEECHKIVKKATQETLSDEDCNAIVLGHKSVVDTIRARTLSICVTLRDMIRASKAVSESVSVHLSFHLFYLQALAPEDR</sequence>
<organism evidence="4 5">
    <name type="scientific">Aduncisulcus paluster</name>
    <dbReference type="NCBI Taxonomy" id="2918883"/>
    <lineage>
        <taxon>Eukaryota</taxon>
        <taxon>Metamonada</taxon>
        <taxon>Carpediemonas-like organisms</taxon>
        <taxon>Aduncisulcus</taxon>
    </lineage>
</organism>
<evidence type="ECO:0000256" key="2">
    <source>
        <dbReference type="ARBA" id="ARBA00022840"/>
    </source>
</evidence>
<dbReference type="PANTHER" id="PTHR48103">
    <property type="entry name" value="MIDASIN-RELATED"/>
    <property type="match status" value="1"/>
</dbReference>
<feature type="domain" description="ATPase dynein-related AAA" evidence="3">
    <location>
        <begin position="2"/>
        <end position="85"/>
    </location>
</feature>
<evidence type="ECO:0000256" key="1">
    <source>
        <dbReference type="ARBA" id="ARBA00022741"/>
    </source>
</evidence>